<organism evidence="1 2">
    <name type="scientific">Trichogramma brassicae</name>
    <dbReference type="NCBI Taxonomy" id="86971"/>
    <lineage>
        <taxon>Eukaryota</taxon>
        <taxon>Metazoa</taxon>
        <taxon>Ecdysozoa</taxon>
        <taxon>Arthropoda</taxon>
        <taxon>Hexapoda</taxon>
        <taxon>Insecta</taxon>
        <taxon>Pterygota</taxon>
        <taxon>Neoptera</taxon>
        <taxon>Endopterygota</taxon>
        <taxon>Hymenoptera</taxon>
        <taxon>Apocrita</taxon>
        <taxon>Proctotrupomorpha</taxon>
        <taxon>Chalcidoidea</taxon>
        <taxon>Trichogrammatidae</taxon>
        <taxon>Trichogramma</taxon>
    </lineage>
</organism>
<keyword evidence="2" id="KW-1185">Reference proteome</keyword>
<proteinExistence type="predicted"/>
<dbReference type="Proteomes" id="UP000479190">
    <property type="component" value="Unassembled WGS sequence"/>
</dbReference>
<name>A0A6H5I4W7_9HYME</name>
<accession>A0A6H5I4W7</accession>
<gene>
    <name evidence="1" type="ORF">TBRA_LOCUS2817</name>
</gene>
<sequence>MSLLLDCVGHHVLICSATLCQKLTKAPLSPSVEYSLKSPAFTILQVGSLLSLSAQKCYYNIYGFTDMTGINLPMPPQQKRGSTIDANYLNCKLYEYLDGWELRSIHLRCFMDFPMPPSEHMQRPSTL</sequence>
<dbReference type="AlphaFoldDB" id="A0A6H5I4W7"/>
<evidence type="ECO:0000313" key="1">
    <source>
        <dbReference type="EMBL" id="CAB0030830.1"/>
    </source>
</evidence>
<dbReference type="EMBL" id="CADCXV010000551">
    <property type="protein sequence ID" value="CAB0030830.1"/>
    <property type="molecule type" value="Genomic_DNA"/>
</dbReference>
<evidence type="ECO:0000313" key="2">
    <source>
        <dbReference type="Proteomes" id="UP000479190"/>
    </source>
</evidence>
<protein>
    <submittedName>
        <fullName evidence="1">Uncharacterized protein</fullName>
    </submittedName>
</protein>
<reference evidence="1 2" key="1">
    <citation type="submission" date="2020-02" db="EMBL/GenBank/DDBJ databases">
        <authorList>
            <person name="Ferguson B K."/>
        </authorList>
    </citation>
    <scope>NUCLEOTIDE SEQUENCE [LARGE SCALE GENOMIC DNA]</scope>
</reference>